<name>A0A1M6N050_9ACTN</name>
<sequence>MLLLSDSLTWAAGRRRARQLAKLLNVPANEGDERWFVHQRSSADFWFMATPDAGGNHDGSWDPPRL</sequence>
<protein>
    <submittedName>
        <fullName evidence="1">Uncharacterized protein</fullName>
    </submittedName>
</protein>
<proteinExistence type="predicted"/>
<dbReference type="EMBL" id="FQZG01000101">
    <property type="protein sequence ID" value="SHJ89002.1"/>
    <property type="molecule type" value="Genomic_DNA"/>
</dbReference>
<dbReference type="Proteomes" id="UP000184512">
    <property type="component" value="Unassembled WGS sequence"/>
</dbReference>
<keyword evidence="2" id="KW-1185">Reference proteome</keyword>
<dbReference type="STRING" id="1123357.SAMN02745244_03508"/>
<reference evidence="1 2" key="1">
    <citation type="submission" date="2016-11" db="EMBL/GenBank/DDBJ databases">
        <authorList>
            <person name="Jaros S."/>
            <person name="Januszkiewicz K."/>
            <person name="Wedrychowicz H."/>
        </authorList>
    </citation>
    <scope>NUCLEOTIDE SEQUENCE [LARGE SCALE GENOMIC DNA]</scope>
    <source>
        <strain evidence="1 2">DSM 12906</strain>
    </source>
</reference>
<organism evidence="1 2">
    <name type="scientific">Tessaracoccus bendigoensis DSM 12906</name>
    <dbReference type="NCBI Taxonomy" id="1123357"/>
    <lineage>
        <taxon>Bacteria</taxon>
        <taxon>Bacillati</taxon>
        <taxon>Actinomycetota</taxon>
        <taxon>Actinomycetes</taxon>
        <taxon>Propionibacteriales</taxon>
        <taxon>Propionibacteriaceae</taxon>
        <taxon>Tessaracoccus</taxon>
    </lineage>
</organism>
<evidence type="ECO:0000313" key="1">
    <source>
        <dbReference type="EMBL" id="SHJ89002.1"/>
    </source>
</evidence>
<dbReference type="AlphaFoldDB" id="A0A1M6N050"/>
<evidence type="ECO:0000313" key="2">
    <source>
        <dbReference type="Proteomes" id="UP000184512"/>
    </source>
</evidence>
<gene>
    <name evidence="1" type="ORF">SAMN02745244_03508</name>
</gene>
<accession>A0A1M6N050</accession>